<dbReference type="EMBL" id="AP012057">
    <property type="protein sequence ID" value="BAN03142.1"/>
    <property type="molecule type" value="Genomic_DNA"/>
</dbReference>
<protein>
    <submittedName>
        <fullName evidence="1">Uncharacterized protein</fullName>
    </submittedName>
</protein>
<gene>
    <name evidence="1" type="ORF">YM304_28280</name>
</gene>
<dbReference type="Proteomes" id="UP000011863">
    <property type="component" value="Chromosome"/>
</dbReference>
<dbReference type="KEGG" id="aym:YM304_28280"/>
<reference evidence="1 2" key="1">
    <citation type="journal article" date="2013" name="Int. J. Syst. Evol. Microbiol.">
        <title>Ilumatobacter nonamiense sp. nov. and Ilumatobacter coccineum sp. nov., isolated from seashore sand.</title>
        <authorList>
            <person name="Matsumoto A."/>
            <person name="Kasai H."/>
            <person name="Matsuo Y."/>
            <person name="Shizuri Y."/>
            <person name="Ichikawa N."/>
            <person name="Fujita N."/>
            <person name="Omura S."/>
            <person name="Takahashi Y."/>
        </authorList>
    </citation>
    <scope>NUCLEOTIDE SEQUENCE [LARGE SCALE GENOMIC DNA]</scope>
    <source>
        <strain evidence="2">NBRC 103263 / KCTC 29153 / YM16-304</strain>
    </source>
</reference>
<keyword evidence="2" id="KW-1185">Reference proteome</keyword>
<evidence type="ECO:0000313" key="1">
    <source>
        <dbReference type="EMBL" id="BAN03142.1"/>
    </source>
</evidence>
<sequence length="91" mass="10200">MKGLRAHARAAHIRREKNTMTTMLMEQLRSGDVIEVKTVASHDDVITVLVLLATDDFVILDPCDDSTPFVVRADELIEYRKFDVADVLGIS</sequence>
<proteinExistence type="predicted"/>
<accession>A0A6C7EAV6</accession>
<dbReference type="AlphaFoldDB" id="A0A6C7EAV6"/>
<organism evidence="1 2">
    <name type="scientific">Ilumatobacter coccineus (strain NBRC 103263 / KCTC 29153 / YM16-304)</name>
    <dbReference type="NCBI Taxonomy" id="1313172"/>
    <lineage>
        <taxon>Bacteria</taxon>
        <taxon>Bacillati</taxon>
        <taxon>Actinomycetota</taxon>
        <taxon>Acidimicrobiia</taxon>
        <taxon>Acidimicrobiales</taxon>
        <taxon>Ilumatobacteraceae</taxon>
        <taxon>Ilumatobacter</taxon>
    </lineage>
</organism>
<evidence type="ECO:0000313" key="2">
    <source>
        <dbReference type="Proteomes" id="UP000011863"/>
    </source>
</evidence>
<name>A0A6C7EAV6_ILUCY</name>